<evidence type="ECO:0000313" key="2">
    <source>
        <dbReference type="Proteomes" id="UP000276133"/>
    </source>
</evidence>
<dbReference type="OrthoDB" id="10197063at2759"/>
<protein>
    <submittedName>
        <fullName evidence="1">Uncharacterized protein</fullName>
    </submittedName>
</protein>
<accession>A0A3M7Q683</accession>
<reference evidence="1 2" key="1">
    <citation type="journal article" date="2018" name="Sci. Rep.">
        <title>Genomic signatures of local adaptation to the degree of environmental predictability in rotifers.</title>
        <authorList>
            <person name="Franch-Gras L."/>
            <person name="Hahn C."/>
            <person name="Garcia-Roger E.M."/>
            <person name="Carmona M.J."/>
            <person name="Serra M."/>
            <person name="Gomez A."/>
        </authorList>
    </citation>
    <scope>NUCLEOTIDE SEQUENCE [LARGE SCALE GENOMIC DNA]</scope>
    <source>
        <strain evidence="1">HYR1</strain>
    </source>
</reference>
<keyword evidence="2" id="KW-1185">Reference proteome</keyword>
<comment type="caution">
    <text evidence="1">The sequence shown here is derived from an EMBL/GenBank/DDBJ whole genome shotgun (WGS) entry which is preliminary data.</text>
</comment>
<gene>
    <name evidence="1" type="ORF">BpHYR1_039936</name>
</gene>
<evidence type="ECO:0000313" key="1">
    <source>
        <dbReference type="EMBL" id="RNA06930.1"/>
    </source>
</evidence>
<dbReference type="AlphaFoldDB" id="A0A3M7Q683"/>
<dbReference type="Proteomes" id="UP000276133">
    <property type="component" value="Unassembled WGS sequence"/>
</dbReference>
<proteinExistence type="predicted"/>
<sequence>MKKNGKKVQQSILQSEIVRATLVHGPIACLSLWCSIYVEKIISHTEINFKDDKEISVNVVHLGPVQHRKIKIFYIIRSIQILKMKFFLIFIFYLTFLLQNLSSSRNEKVVFNRVDFVIDYEIDDQIVQIEVFKASSNDQIIQSADSHFYDILSWFSMGYPKLVDFHRNSSIFNRFGFNINVEFLNNQIRDKICQMILQRYKIKVEPSQIVDVVPHRFKCEINLLDHKNKIHTIEGSGFKMRKSPFLVNFDVPLNTTKRILFEKYFYSNQDLIIQCYLEAESVELNPLNLKDLFHSKNINKVIGSIKQMNGRLNSNFDVSDYTRFSDRTIKFSSGVIKMTFEIEHYNYFASHVKKLGNYRTSFISI</sequence>
<name>A0A3M7Q683_BRAPC</name>
<dbReference type="EMBL" id="REGN01007219">
    <property type="protein sequence ID" value="RNA06930.1"/>
    <property type="molecule type" value="Genomic_DNA"/>
</dbReference>
<organism evidence="1 2">
    <name type="scientific">Brachionus plicatilis</name>
    <name type="common">Marine rotifer</name>
    <name type="synonym">Brachionus muelleri</name>
    <dbReference type="NCBI Taxonomy" id="10195"/>
    <lineage>
        <taxon>Eukaryota</taxon>
        <taxon>Metazoa</taxon>
        <taxon>Spiralia</taxon>
        <taxon>Gnathifera</taxon>
        <taxon>Rotifera</taxon>
        <taxon>Eurotatoria</taxon>
        <taxon>Monogononta</taxon>
        <taxon>Pseudotrocha</taxon>
        <taxon>Ploima</taxon>
        <taxon>Brachionidae</taxon>
        <taxon>Brachionus</taxon>
    </lineage>
</organism>